<dbReference type="AlphaFoldDB" id="A0AAE3P2K2"/>
<feature type="binding site" evidence="8">
    <location>
        <position position="67"/>
    </location>
    <ligand>
        <name>GTP</name>
        <dbReference type="ChEBI" id="CHEBI:37565"/>
    </ligand>
</feature>
<evidence type="ECO:0000256" key="3">
    <source>
        <dbReference type="ARBA" id="ARBA00022723"/>
    </source>
</evidence>
<feature type="domain" description="MobA-like NTP transferase" evidence="9">
    <location>
        <begin position="7"/>
        <end position="150"/>
    </location>
</feature>
<keyword evidence="2 8" id="KW-0808">Transferase</keyword>
<dbReference type="SUPFAM" id="SSF53448">
    <property type="entry name" value="Nucleotide-diphospho-sugar transferases"/>
    <property type="match status" value="1"/>
</dbReference>
<reference evidence="10" key="1">
    <citation type="submission" date="2023-03" db="EMBL/GenBank/DDBJ databases">
        <title>Stygiobacter electus gen. nov., sp. nov., facultatively anaerobic thermotolerant bacterium of the class Ignavibacteria from a well of Yessentuki mineral water deposit.</title>
        <authorList>
            <person name="Podosokorskaya O.A."/>
            <person name="Elcheninov A.G."/>
            <person name="Petrova N.F."/>
            <person name="Zavarzina D.G."/>
            <person name="Kublanov I.V."/>
            <person name="Merkel A.Y."/>
        </authorList>
    </citation>
    <scope>NUCLEOTIDE SEQUENCE</scope>
    <source>
        <strain evidence="10">09-Me</strain>
    </source>
</reference>
<dbReference type="CDD" id="cd02503">
    <property type="entry name" value="MobA"/>
    <property type="match status" value="1"/>
</dbReference>
<dbReference type="GO" id="GO:0005525">
    <property type="term" value="F:GTP binding"/>
    <property type="evidence" value="ECO:0007669"/>
    <property type="project" value="UniProtKB-UniRule"/>
</dbReference>
<dbReference type="PANTHER" id="PTHR19136">
    <property type="entry name" value="MOLYBDENUM COFACTOR GUANYLYLTRANSFERASE"/>
    <property type="match status" value="1"/>
</dbReference>
<evidence type="ECO:0000313" key="11">
    <source>
        <dbReference type="Proteomes" id="UP001221302"/>
    </source>
</evidence>
<keyword evidence="1 8" id="KW-0963">Cytoplasm</keyword>
<evidence type="ECO:0000313" key="10">
    <source>
        <dbReference type="EMBL" id="MDF1613259.1"/>
    </source>
</evidence>
<keyword evidence="3 8" id="KW-0479">Metal-binding</keyword>
<dbReference type="InterPro" id="IPR029044">
    <property type="entry name" value="Nucleotide-diphossugar_trans"/>
</dbReference>
<comment type="caution">
    <text evidence="8">Lacks conserved residue(s) required for the propagation of feature annotation.</text>
</comment>
<evidence type="ECO:0000256" key="5">
    <source>
        <dbReference type="ARBA" id="ARBA00022842"/>
    </source>
</evidence>
<keyword evidence="7 8" id="KW-0501">Molybdenum cofactor biosynthesis</keyword>
<comment type="function">
    <text evidence="8">Transfers a GMP moiety from GTP to Mo-molybdopterin (Mo-MPT) cofactor (Moco or molybdenum cofactor) to form Mo-molybdopterin guanine dinucleotide (Mo-MGD) cofactor.</text>
</comment>
<keyword evidence="11" id="KW-1185">Reference proteome</keyword>
<comment type="domain">
    <text evidence="8">The N-terminal domain determines nucleotide recognition and specific binding, while the C-terminal domain determines the specific binding to the target protein.</text>
</comment>
<keyword evidence="4 8" id="KW-0547">Nucleotide-binding</keyword>
<sequence length="198" mass="22553">MYSDITGVILAGGKSSRMGVNKALLQLGEQKIIERIADLMCSLFSEVIIITNTPEEYKFLDLPLFEDIYKWKGPLAGIHSALVHSQTEKIFVLSCDVPLMTKEMIEYIINFESDKPIKFCEAAGYHQPLAGVYTKSILSTIEEFLKNNDATDKSFHQFLKNVNAEIIHPEGLNFYKDEIFFNVNKPEDFEMILVNFLS</sequence>
<evidence type="ECO:0000256" key="2">
    <source>
        <dbReference type="ARBA" id="ARBA00022679"/>
    </source>
</evidence>
<accession>A0AAE3P2K2</accession>
<comment type="catalytic activity">
    <reaction evidence="8">
        <text>Mo-molybdopterin + GTP + H(+) = Mo-molybdopterin guanine dinucleotide + diphosphate</text>
        <dbReference type="Rhea" id="RHEA:34243"/>
        <dbReference type="ChEBI" id="CHEBI:15378"/>
        <dbReference type="ChEBI" id="CHEBI:33019"/>
        <dbReference type="ChEBI" id="CHEBI:37565"/>
        <dbReference type="ChEBI" id="CHEBI:71302"/>
        <dbReference type="ChEBI" id="CHEBI:71310"/>
        <dbReference type="EC" id="2.7.7.77"/>
    </reaction>
</comment>
<dbReference type="GO" id="GO:0046872">
    <property type="term" value="F:metal ion binding"/>
    <property type="evidence" value="ECO:0007669"/>
    <property type="project" value="UniProtKB-KW"/>
</dbReference>
<dbReference type="Proteomes" id="UP001221302">
    <property type="component" value="Unassembled WGS sequence"/>
</dbReference>
<dbReference type="GO" id="GO:0061603">
    <property type="term" value="F:molybdenum cofactor guanylyltransferase activity"/>
    <property type="evidence" value="ECO:0007669"/>
    <property type="project" value="UniProtKB-EC"/>
</dbReference>
<dbReference type="EMBL" id="JARGDL010000034">
    <property type="protein sequence ID" value="MDF1613259.1"/>
    <property type="molecule type" value="Genomic_DNA"/>
</dbReference>
<evidence type="ECO:0000256" key="7">
    <source>
        <dbReference type="ARBA" id="ARBA00023150"/>
    </source>
</evidence>
<comment type="similarity">
    <text evidence="8">Belongs to the MobA family.</text>
</comment>
<dbReference type="GO" id="GO:0005737">
    <property type="term" value="C:cytoplasm"/>
    <property type="evidence" value="ECO:0007669"/>
    <property type="project" value="UniProtKB-SubCell"/>
</dbReference>
<gene>
    <name evidence="8" type="primary">mobA</name>
    <name evidence="10" type="ORF">P0M35_13935</name>
</gene>
<name>A0AAE3P2K2_9BACT</name>
<evidence type="ECO:0000256" key="6">
    <source>
        <dbReference type="ARBA" id="ARBA00023134"/>
    </source>
</evidence>
<proteinExistence type="inferred from homology"/>
<feature type="binding site" evidence="8">
    <location>
        <position position="96"/>
    </location>
    <ligand>
        <name>Mg(2+)</name>
        <dbReference type="ChEBI" id="CHEBI:18420"/>
    </ligand>
</feature>
<organism evidence="10 11">
    <name type="scientific">Stygiobacter electus</name>
    <dbReference type="NCBI Taxonomy" id="3032292"/>
    <lineage>
        <taxon>Bacteria</taxon>
        <taxon>Pseudomonadati</taxon>
        <taxon>Ignavibacteriota</taxon>
        <taxon>Ignavibacteria</taxon>
        <taxon>Ignavibacteriales</taxon>
        <taxon>Melioribacteraceae</taxon>
        <taxon>Stygiobacter</taxon>
    </lineage>
</organism>
<keyword evidence="10" id="KW-0548">Nucleotidyltransferase</keyword>
<keyword evidence="6 8" id="KW-0342">GTP-binding</keyword>
<evidence type="ECO:0000256" key="1">
    <source>
        <dbReference type="ARBA" id="ARBA00022490"/>
    </source>
</evidence>
<comment type="subcellular location">
    <subcellularLocation>
        <location evidence="8">Cytoplasm</location>
    </subcellularLocation>
</comment>
<feature type="binding site" evidence="8">
    <location>
        <begin position="10"/>
        <end position="12"/>
    </location>
    <ligand>
        <name>GTP</name>
        <dbReference type="ChEBI" id="CHEBI:37565"/>
    </ligand>
</feature>
<dbReference type="GO" id="GO:0006777">
    <property type="term" value="P:Mo-molybdopterin cofactor biosynthetic process"/>
    <property type="evidence" value="ECO:0007669"/>
    <property type="project" value="UniProtKB-KW"/>
</dbReference>
<comment type="cofactor">
    <cofactor evidence="8">
        <name>Mg(2+)</name>
        <dbReference type="ChEBI" id="CHEBI:18420"/>
    </cofactor>
</comment>
<evidence type="ECO:0000256" key="8">
    <source>
        <dbReference type="HAMAP-Rule" id="MF_00316"/>
    </source>
</evidence>
<comment type="caution">
    <text evidence="10">The sequence shown here is derived from an EMBL/GenBank/DDBJ whole genome shotgun (WGS) entry which is preliminary data.</text>
</comment>
<protein>
    <recommendedName>
        <fullName evidence="8">Probable molybdenum cofactor guanylyltransferase</fullName>
        <shortName evidence="8">MoCo guanylyltransferase</shortName>
        <ecNumber evidence="8">2.7.7.77</ecNumber>
    </recommendedName>
    <alternativeName>
        <fullName evidence="8">GTP:molybdopterin guanylyltransferase</fullName>
    </alternativeName>
    <alternativeName>
        <fullName evidence="8">Mo-MPT guanylyltransferase</fullName>
    </alternativeName>
    <alternativeName>
        <fullName evidence="8">Molybdopterin guanylyltransferase</fullName>
    </alternativeName>
    <alternativeName>
        <fullName evidence="8">Molybdopterin-guanine dinucleotide synthase</fullName>
        <shortName evidence="8">MGD synthase</shortName>
    </alternativeName>
</protein>
<dbReference type="InterPro" id="IPR025877">
    <property type="entry name" value="MobA-like_NTP_Trfase"/>
</dbReference>
<feature type="binding site" evidence="8">
    <location>
        <position position="22"/>
    </location>
    <ligand>
        <name>GTP</name>
        <dbReference type="ChEBI" id="CHEBI:37565"/>
    </ligand>
</feature>
<evidence type="ECO:0000256" key="4">
    <source>
        <dbReference type="ARBA" id="ARBA00022741"/>
    </source>
</evidence>
<dbReference type="Pfam" id="PF12804">
    <property type="entry name" value="NTP_transf_3"/>
    <property type="match status" value="1"/>
</dbReference>
<dbReference type="EC" id="2.7.7.77" evidence="8"/>
<dbReference type="Gene3D" id="3.90.550.10">
    <property type="entry name" value="Spore Coat Polysaccharide Biosynthesis Protein SpsA, Chain A"/>
    <property type="match status" value="1"/>
</dbReference>
<dbReference type="RefSeq" id="WP_321537032.1">
    <property type="nucleotide sequence ID" value="NZ_JARGDL010000034.1"/>
</dbReference>
<dbReference type="HAMAP" id="MF_00316">
    <property type="entry name" value="MobA"/>
    <property type="match status" value="1"/>
</dbReference>
<evidence type="ECO:0000259" key="9">
    <source>
        <dbReference type="Pfam" id="PF12804"/>
    </source>
</evidence>
<feature type="binding site" evidence="8">
    <location>
        <position position="96"/>
    </location>
    <ligand>
        <name>GTP</name>
        <dbReference type="ChEBI" id="CHEBI:37565"/>
    </ligand>
</feature>
<dbReference type="InterPro" id="IPR013482">
    <property type="entry name" value="Molybde_CF_guanTrfase"/>
</dbReference>
<dbReference type="PANTHER" id="PTHR19136:SF81">
    <property type="entry name" value="MOLYBDENUM COFACTOR GUANYLYLTRANSFERASE"/>
    <property type="match status" value="1"/>
</dbReference>
<keyword evidence="5 8" id="KW-0460">Magnesium</keyword>